<evidence type="ECO:0000256" key="2">
    <source>
        <dbReference type="ARBA" id="ARBA00022670"/>
    </source>
</evidence>
<dbReference type="GO" id="GO:0006508">
    <property type="term" value="P:proteolysis"/>
    <property type="evidence" value="ECO:0007669"/>
    <property type="project" value="UniProtKB-KW"/>
</dbReference>
<evidence type="ECO:0000256" key="4">
    <source>
        <dbReference type="ARBA" id="ARBA00022825"/>
    </source>
</evidence>
<dbReference type="PRINTS" id="PR00723">
    <property type="entry name" value="SUBTILISIN"/>
</dbReference>
<reference evidence="8" key="1">
    <citation type="submission" date="2020-12" db="EMBL/GenBank/DDBJ databases">
        <title>Metabolic potential, ecology and presence of endohyphal bacteria is reflected in genomic diversity of Mucoromycotina.</title>
        <authorList>
            <person name="Muszewska A."/>
            <person name="Okrasinska A."/>
            <person name="Steczkiewicz K."/>
            <person name="Drgas O."/>
            <person name="Orlowska M."/>
            <person name="Perlinska-Lenart U."/>
            <person name="Aleksandrzak-Piekarczyk T."/>
            <person name="Szatraj K."/>
            <person name="Zielenkiewicz U."/>
            <person name="Pilsyk S."/>
            <person name="Malc E."/>
            <person name="Mieczkowski P."/>
            <person name="Kruszewska J.S."/>
            <person name="Biernat P."/>
            <person name="Pawlowska J."/>
        </authorList>
    </citation>
    <scope>NUCLEOTIDE SEQUENCE</scope>
    <source>
        <strain evidence="8">WA0000067209</strain>
    </source>
</reference>
<feature type="active site" description="Charge relay system" evidence="5">
    <location>
        <position position="135"/>
    </location>
</feature>
<dbReference type="GO" id="GO:0004252">
    <property type="term" value="F:serine-type endopeptidase activity"/>
    <property type="evidence" value="ECO:0007669"/>
    <property type="project" value="UniProtKB-UniRule"/>
</dbReference>
<dbReference type="Gene3D" id="3.40.50.200">
    <property type="entry name" value="Peptidase S8/S53 domain"/>
    <property type="match status" value="1"/>
</dbReference>
<dbReference type="SUPFAM" id="SSF52743">
    <property type="entry name" value="Subtilisin-like"/>
    <property type="match status" value="1"/>
</dbReference>
<dbReference type="OrthoDB" id="206201at2759"/>
<name>A0A8H7Q2F2_MORIS</name>
<keyword evidence="4 5" id="KW-0720">Serine protease</keyword>
<feature type="active site" description="Charge relay system" evidence="5">
    <location>
        <position position="102"/>
    </location>
</feature>
<comment type="caution">
    <text evidence="8">The sequence shown here is derived from an EMBL/GenBank/DDBJ whole genome shotgun (WGS) entry which is preliminary data.</text>
</comment>
<dbReference type="FunFam" id="3.40.50.200:FF:000007">
    <property type="entry name" value="Subtilisin-like serine protease"/>
    <property type="match status" value="1"/>
</dbReference>
<dbReference type="PROSITE" id="PS00138">
    <property type="entry name" value="SUBTILASE_SER"/>
    <property type="match status" value="1"/>
</dbReference>
<evidence type="ECO:0000256" key="3">
    <source>
        <dbReference type="ARBA" id="ARBA00022801"/>
    </source>
</evidence>
<dbReference type="CDD" id="cd04077">
    <property type="entry name" value="Peptidases_S8_PCSK9_ProteinaseK_like"/>
    <property type="match status" value="1"/>
</dbReference>
<evidence type="ECO:0000259" key="7">
    <source>
        <dbReference type="Pfam" id="PF00082"/>
    </source>
</evidence>
<dbReference type="InterPro" id="IPR015500">
    <property type="entry name" value="Peptidase_S8_subtilisin-rel"/>
</dbReference>
<evidence type="ECO:0000256" key="1">
    <source>
        <dbReference type="ARBA" id="ARBA00011073"/>
    </source>
</evidence>
<dbReference type="InterPro" id="IPR023828">
    <property type="entry name" value="Peptidase_S8_Ser-AS"/>
</dbReference>
<evidence type="ECO:0000313" key="9">
    <source>
        <dbReference type="Proteomes" id="UP000654370"/>
    </source>
</evidence>
<sequence>MVKSHLSSIQRHSTIPIHKSSSVGKLQFYIARISKTGLDEISNNHTETVDYFIKDEIFRIQELVQPNPPNWGLDRIDGRSGTDNSFMFPTSSGEDIDVYILDTGVNAQHTDLVGRVTLAPSFVAGDDDSSDSNGHGTFVAGVCCGLTYGVAKKANVISVKALTADGEGQMSNVLLALEWVVQRHTSKPGSKSVVNLSLSGNFSQTTNDAIQEAINAGINFAIAAGNDGVDACQFSPASAPNAMTVGAINANDTVATYSNFGSCVDLYAPGTHITSAWYSSDDASHKLSGTSMASPFVAGVMALYLAEGEYTPATLREAILSNSTLVQVQNRAKIQQYDSMDINDSFHLLYSGNWSDDGTQKIFSIAASGSTHPYQPIILLVILGMLVSLL</sequence>
<dbReference type="GO" id="GO:0005615">
    <property type="term" value="C:extracellular space"/>
    <property type="evidence" value="ECO:0007669"/>
    <property type="project" value="TreeGrafter"/>
</dbReference>
<keyword evidence="9" id="KW-1185">Reference proteome</keyword>
<organism evidence="8 9">
    <name type="scientific">Mortierella isabellina</name>
    <name type="common">Filamentous fungus</name>
    <name type="synonym">Umbelopsis isabellina</name>
    <dbReference type="NCBI Taxonomy" id="91625"/>
    <lineage>
        <taxon>Eukaryota</taxon>
        <taxon>Fungi</taxon>
        <taxon>Fungi incertae sedis</taxon>
        <taxon>Mucoromycota</taxon>
        <taxon>Mucoromycotina</taxon>
        <taxon>Umbelopsidomycetes</taxon>
        <taxon>Umbelopsidales</taxon>
        <taxon>Umbelopsidaceae</taxon>
        <taxon>Umbelopsis</taxon>
    </lineage>
</organism>
<dbReference type="InterPro" id="IPR034193">
    <property type="entry name" value="PCSK9_ProteinaseK-like"/>
</dbReference>
<dbReference type="Pfam" id="PF00082">
    <property type="entry name" value="Peptidase_S8"/>
    <property type="match status" value="1"/>
</dbReference>
<protein>
    <recommendedName>
        <fullName evidence="7">Peptidase S8/S53 domain-containing protein</fullName>
    </recommendedName>
</protein>
<dbReference type="InterPro" id="IPR050131">
    <property type="entry name" value="Peptidase_S8_subtilisin-like"/>
</dbReference>
<dbReference type="InterPro" id="IPR000209">
    <property type="entry name" value="Peptidase_S8/S53_dom"/>
</dbReference>
<evidence type="ECO:0000256" key="5">
    <source>
        <dbReference type="PROSITE-ProRule" id="PRU01240"/>
    </source>
</evidence>
<dbReference type="EMBL" id="JAEPQZ010000002">
    <property type="protein sequence ID" value="KAG2184586.1"/>
    <property type="molecule type" value="Genomic_DNA"/>
</dbReference>
<keyword evidence="3 5" id="KW-0378">Hydrolase</keyword>
<feature type="active site" description="Charge relay system" evidence="5">
    <location>
        <position position="291"/>
    </location>
</feature>
<accession>A0A8H7Q2F2</accession>
<comment type="similarity">
    <text evidence="1 5 6">Belongs to the peptidase S8 family.</text>
</comment>
<gene>
    <name evidence="8" type="ORF">INT43_000495</name>
</gene>
<evidence type="ECO:0000256" key="6">
    <source>
        <dbReference type="RuleBase" id="RU003355"/>
    </source>
</evidence>
<dbReference type="PROSITE" id="PS00136">
    <property type="entry name" value="SUBTILASE_ASP"/>
    <property type="match status" value="1"/>
</dbReference>
<feature type="domain" description="Peptidase S8/S53" evidence="7">
    <location>
        <begin position="94"/>
        <end position="327"/>
    </location>
</feature>
<evidence type="ECO:0000313" key="8">
    <source>
        <dbReference type="EMBL" id="KAG2184586.1"/>
    </source>
</evidence>
<dbReference type="PANTHER" id="PTHR43806">
    <property type="entry name" value="PEPTIDASE S8"/>
    <property type="match status" value="1"/>
</dbReference>
<keyword evidence="2 5" id="KW-0645">Protease</keyword>
<dbReference type="InterPro" id="IPR023827">
    <property type="entry name" value="Peptidase_S8_Asp-AS"/>
</dbReference>
<dbReference type="Proteomes" id="UP000654370">
    <property type="component" value="Unassembled WGS sequence"/>
</dbReference>
<proteinExistence type="inferred from homology"/>
<dbReference type="InterPro" id="IPR036852">
    <property type="entry name" value="Peptidase_S8/S53_dom_sf"/>
</dbReference>
<dbReference type="AlphaFoldDB" id="A0A8H7Q2F2"/>
<dbReference type="PANTHER" id="PTHR43806:SF11">
    <property type="entry name" value="CEREVISIN-RELATED"/>
    <property type="match status" value="1"/>
</dbReference>
<dbReference type="PROSITE" id="PS51892">
    <property type="entry name" value="SUBTILASE"/>
    <property type="match status" value="1"/>
</dbReference>